<comment type="cofactor">
    <cofactor evidence="1">
        <name>thiamine diphosphate</name>
        <dbReference type="ChEBI" id="CHEBI:58937"/>
    </cofactor>
</comment>
<dbReference type="InterPro" id="IPR019790">
    <property type="entry name" value="Xul5P/Fru6P_PKetolase_CS"/>
</dbReference>
<evidence type="ECO:0000313" key="8">
    <source>
        <dbReference type="Proteomes" id="UP000186583"/>
    </source>
</evidence>
<dbReference type="AlphaFoldDB" id="A0A1Q8RAP5"/>
<dbReference type="Pfam" id="PF09364">
    <property type="entry name" value="XFP_N"/>
    <property type="match status" value="1"/>
</dbReference>
<dbReference type="PANTHER" id="PTHR31273">
    <property type="entry name" value="PHOSPHOKETOLASE-RELATED"/>
    <property type="match status" value="1"/>
</dbReference>
<dbReference type="PROSITE" id="PS60003">
    <property type="entry name" value="PHOSPHOKETOLASE_2"/>
    <property type="match status" value="1"/>
</dbReference>
<dbReference type="InterPro" id="IPR005593">
    <property type="entry name" value="Xul5P/Fru6P_PKetolase"/>
</dbReference>
<dbReference type="SUPFAM" id="SSF52518">
    <property type="entry name" value="Thiamin diphosphate-binding fold (THDP-binding)"/>
    <property type="match status" value="2"/>
</dbReference>
<evidence type="ECO:0000256" key="4">
    <source>
        <dbReference type="ARBA" id="ARBA00023239"/>
    </source>
</evidence>
<keyword evidence="8" id="KW-1185">Reference proteome</keyword>
<keyword evidence="4" id="KW-0456">Lyase</keyword>
<dbReference type="InterPro" id="IPR009014">
    <property type="entry name" value="Transketo_C/PFOR_II"/>
</dbReference>
<sequence>MPGELITEPNPPALPSHLPDDILRLAIKTEKKPLDKQVAKSLRDFQNAACYIAAAMIFLRDNVLLESELKPEHIKPRLLGHWGTCPGLILVWSHLNLLIRNHDMDMIYVIGPGHGAPAALAALWLEGSLERFYPGEYDLTKEGLFNLITRFSVPGGFPSHINSETPGSIHEGGELGYALAVSFGAVMDNPDLIVTCIVGDGEAESGPTATAWHAIKYLDPKESGAVIPILHINGFKISERTIFGCMDDKEIVALFSGYGYQVCIVDDLQDIDTDLSSALEWAVAEVKKIQKAARSGEAIVKPRWPMIALRTPKGWSGPKDVDGTIIEGSFKSHQVPLPKASSDSTQLEELQKWLSKYDIGNLLSDGKPNASVLEAIPKNDAKKLGQLKATYDPYQPLKLPDWKQLVVKPGEQASCMKVTGQLLDKVMQENPRSFRMFSPDELESNKLDAVLEHTGRNFQWDQYSRNQGGRVIEILSEHCCQGFMQGYTLTGRVGLFPSYESFLGIVHTMMVQYAKFTKIAKQVKWRGDLASINYIETSTWARQEHNGFSHQNPSFIGAVLNLKAEAARVYLPPDANCFLSTVHHILQSRHCVNLVIGSKQPTTNYLDAETAAEHCRIGASTWPFASTDGGKSPDVVLVGIGVEVTFEVIKAAELLRTLAPELRVRVVNVTDLMVLRAESRHPHALTRQLFIETFTEDRVVCFNYHGYATELQGLLFGRPNLDRMTVEGYREEGSTTTPFDMMLRNCVSRYDVAIRALKGGAEVNEKVKAALDDKIKGVEDKVKEVRDYIAAHGKDPDDIYDAPKF</sequence>
<dbReference type="InterPro" id="IPR019789">
    <property type="entry name" value="Xul5P/Fru6P_PKetolase_ThDP_BS"/>
</dbReference>
<dbReference type="Proteomes" id="UP000186583">
    <property type="component" value="Unassembled WGS sequence"/>
</dbReference>
<evidence type="ECO:0000256" key="1">
    <source>
        <dbReference type="ARBA" id="ARBA00001964"/>
    </source>
</evidence>
<comment type="caution">
    <text evidence="7">The sequence shown here is derived from an EMBL/GenBank/DDBJ whole genome shotgun (WGS) entry which is preliminary data.</text>
</comment>
<name>A0A1Q8RAP5_9PEZI</name>
<evidence type="ECO:0000259" key="6">
    <source>
        <dbReference type="Pfam" id="PF09364"/>
    </source>
</evidence>
<comment type="similarity">
    <text evidence="2">Belongs to the XFP family.</text>
</comment>
<protein>
    <submittedName>
        <fullName evidence="7">Putative phosphoketolase 2</fullName>
    </submittedName>
</protein>
<reference evidence="7 8" key="1">
    <citation type="submission" date="2016-11" db="EMBL/GenBank/DDBJ databases">
        <title>Draft Genome Assembly of Colletotrichum chlorophyti a pathogen of herbaceous plants.</title>
        <authorList>
            <person name="Gan P."/>
            <person name="Narusaka M."/>
            <person name="Tsushima A."/>
            <person name="Narusaka Y."/>
            <person name="Takano Y."/>
            <person name="Shirasu K."/>
        </authorList>
    </citation>
    <scope>NUCLEOTIDE SEQUENCE [LARGE SCALE GENOMIC DNA]</scope>
    <source>
        <strain evidence="7 8">NTL11</strain>
    </source>
</reference>
<dbReference type="PANTHER" id="PTHR31273:SF1">
    <property type="entry name" value="PHOSPHOKETOLASE-RELATED"/>
    <property type="match status" value="1"/>
</dbReference>
<dbReference type="Gene3D" id="3.40.50.970">
    <property type="match status" value="2"/>
</dbReference>
<dbReference type="SUPFAM" id="SSF52922">
    <property type="entry name" value="TK C-terminal domain-like"/>
    <property type="match status" value="1"/>
</dbReference>
<dbReference type="EMBL" id="MPGH01000251">
    <property type="protein sequence ID" value="OLN81427.1"/>
    <property type="molecule type" value="Genomic_DNA"/>
</dbReference>
<keyword evidence="3" id="KW-0786">Thiamine pyrophosphate</keyword>
<dbReference type="Gene3D" id="3.40.50.920">
    <property type="match status" value="1"/>
</dbReference>
<dbReference type="Pfam" id="PF09363">
    <property type="entry name" value="XFP_C"/>
    <property type="match status" value="1"/>
</dbReference>
<proteinExistence type="inferred from homology"/>
<dbReference type="InterPro" id="IPR029061">
    <property type="entry name" value="THDP-binding"/>
</dbReference>
<dbReference type="GO" id="GO:0005975">
    <property type="term" value="P:carbohydrate metabolic process"/>
    <property type="evidence" value="ECO:0007669"/>
    <property type="project" value="InterPro"/>
</dbReference>
<feature type="domain" description="Xylulose 5-phosphate/Fructose 6-phosphate phosphoketolase C-terminal" evidence="5">
    <location>
        <begin position="599"/>
        <end position="802"/>
    </location>
</feature>
<evidence type="ECO:0000256" key="3">
    <source>
        <dbReference type="ARBA" id="ARBA00023052"/>
    </source>
</evidence>
<accession>A0A1Q8RAP5</accession>
<dbReference type="PIRSF" id="PIRSF017245">
    <property type="entry name" value="Phosphoketolase"/>
    <property type="match status" value="1"/>
</dbReference>
<dbReference type="OrthoDB" id="2532903at2759"/>
<gene>
    <name evidence="7" type="ORF">CCHL11_09841</name>
</gene>
<feature type="domain" description="Xylulose 5-phosphate/Fructose 6-phosphate phosphoketolase N-terminal" evidence="6">
    <location>
        <begin position="37"/>
        <end position="392"/>
    </location>
</feature>
<dbReference type="PROSITE" id="PS60002">
    <property type="entry name" value="PHOSPHOKETOLASE_1"/>
    <property type="match status" value="1"/>
</dbReference>
<dbReference type="Pfam" id="PF03894">
    <property type="entry name" value="XFP"/>
    <property type="match status" value="1"/>
</dbReference>
<evidence type="ECO:0000256" key="2">
    <source>
        <dbReference type="ARBA" id="ARBA00005623"/>
    </source>
</evidence>
<dbReference type="InterPro" id="IPR018969">
    <property type="entry name" value="Xul5P/Fru6P_PKetolase_C"/>
</dbReference>
<dbReference type="GO" id="GO:0016832">
    <property type="term" value="F:aldehyde-lyase activity"/>
    <property type="evidence" value="ECO:0007669"/>
    <property type="project" value="InterPro"/>
</dbReference>
<evidence type="ECO:0000259" key="5">
    <source>
        <dbReference type="Pfam" id="PF09363"/>
    </source>
</evidence>
<dbReference type="InterPro" id="IPR018970">
    <property type="entry name" value="Xul5P/Fru6P_PKetolase_N"/>
</dbReference>
<evidence type="ECO:0000313" key="7">
    <source>
        <dbReference type="EMBL" id="OLN81427.1"/>
    </source>
</evidence>
<dbReference type="STRING" id="708187.A0A1Q8RAP5"/>
<organism evidence="7 8">
    <name type="scientific">Colletotrichum chlorophyti</name>
    <dbReference type="NCBI Taxonomy" id="708187"/>
    <lineage>
        <taxon>Eukaryota</taxon>
        <taxon>Fungi</taxon>
        <taxon>Dikarya</taxon>
        <taxon>Ascomycota</taxon>
        <taxon>Pezizomycotina</taxon>
        <taxon>Sordariomycetes</taxon>
        <taxon>Hypocreomycetidae</taxon>
        <taxon>Glomerellales</taxon>
        <taxon>Glomerellaceae</taxon>
        <taxon>Colletotrichum</taxon>
    </lineage>
</organism>